<dbReference type="AlphaFoldDB" id="A0A1M4W458"/>
<evidence type="ECO:0000256" key="1">
    <source>
        <dbReference type="SAM" id="Phobius"/>
    </source>
</evidence>
<dbReference type="GeneID" id="90994329"/>
<dbReference type="Pfam" id="PF10881">
    <property type="entry name" value="DUF2726"/>
    <property type="match status" value="1"/>
</dbReference>
<evidence type="ECO:0000313" key="3">
    <source>
        <dbReference type="EMBL" id="SHE75732.1"/>
    </source>
</evidence>
<name>A0A1M4W458_9FIRM</name>
<dbReference type="InterPro" id="IPR024402">
    <property type="entry name" value="DUF2726"/>
</dbReference>
<reference evidence="4" key="1">
    <citation type="submission" date="2016-11" db="EMBL/GenBank/DDBJ databases">
        <authorList>
            <person name="Varghese N."/>
            <person name="Submissions S."/>
        </authorList>
    </citation>
    <scope>NUCLEOTIDE SEQUENCE [LARGE SCALE GENOMIC DNA]</scope>
    <source>
        <strain evidence="4">DSM 18095</strain>
    </source>
</reference>
<protein>
    <recommendedName>
        <fullName evidence="2">DUF2726 domain-containing protein</fullName>
    </recommendedName>
</protein>
<sequence length="167" mass="19361">MFKTLFPIVGIVIIISFLTTILKNKNTKSDIFDDIYPYEKKKYLLSVAEKNFYDILTLAIKDTAYYICPKVRLADIIVVGKTDKRQSYFNKIQSKHIDFLLCDKNSLVPLLAIELDDSSHLKDDRISRDDFVNKALESAKLDLIRFKVQQAYTVTEIKDKLNTLKTK</sequence>
<feature type="domain" description="DUF2726" evidence="2">
    <location>
        <begin position="42"/>
        <end position="162"/>
    </location>
</feature>
<organism evidence="3 4">
    <name type="scientific">Tissierella praeacuta DSM 18095</name>
    <dbReference type="NCBI Taxonomy" id="1123404"/>
    <lineage>
        <taxon>Bacteria</taxon>
        <taxon>Bacillati</taxon>
        <taxon>Bacillota</taxon>
        <taxon>Tissierellia</taxon>
        <taxon>Tissierellales</taxon>
        <taxon>Tissierellaceae</taxon>
        <taxon>Tissierella</taxon>
    </lineage>
</organism>
<feature type="transmembrane region" description="Helical" evidence="1">
    <location>
        <begin position="6"/>
        <end position="22"/>
    </location>
</feature>
<evidence type="ECO:0000313" key="4">
    <source>
        <dbReference type="Proteomes" id="UP000184114"/>
    </source>
</evidence>
<evidence type="ECO:0000259" key="2">
    <source>
        <dbReference type="Pfam" id="PF10881"/>
    </source>
</evidence>
<gene>
    <name evidence="3" type="ORF">SAMN02745784_01698</name>
</gene>
<proteinExistence type="predicted"/>
<dbReference type="STRING" id="1123404.SAMN02745784_01698"/>
<keyword evidence="1" id="KW-0472">Membrane</keyword>
<dbReference type="EMBL" id="FQTY01000006">
    <property type="protein sequence ID" value="SHE75732.1"/>
    <property type="molecule type" value="Genomic_DNA"/>
</dbReference>
<accession>A0A1M4W458</accession>
<dbReference type="RefSeq" id="WP_072975394.1">
    <property type="nucleotide sequence ID" value="NZ_FQTY01000006.1"/>
</dbReference>
<keyword evidence="1" id="KW-1133">Transmembrane helix</keyword>
<keyword evidence="4" id="KW-1185">Reference proteome</keyword>
<keyword evidence="1" id="KW-0812">Transmembrane</keyword>
<dbReference type="Proteomes" id="UP000184114">
    <property type="component" value="Unassembled WGS sequence"/>
</dbReference>